<dbReference type="RefSeq" id="WP_145062196.1">
    <property type="nucleotide sequence ID" value="NZ_CP036263.1"/>
</dbReference>
<reference evidence="2 3" key="1">
    <citation type="submission" date="2019-02" db="EMBL/GenBank/DDBJ databases">
        <title>Deep-cultivation of Planctomycetes and their phenomic and genomic characterization uncovers novel biology.</title>
        <authorList>
            <person name="Wiegand S."/>
            <person name="Jogler M."/>
            <person name="Boedeker C."/>
            <person name="Pinto D."/>
            <person name="Vollmers J."/>
            <person name="Rivas-Marin E."/>
            <person name="Kohn T."/>
            <person name="Peeters S.H."/>
            <person name="Heuer A."/>
            <person name="Rast P."/>
            <person name="Oberbeckmann S."/>
            <person name="Bunk B."/>
            <person name="Jeske O."/>
            <person name="Meyerdierks A."/>
            <person name="Storesund J.E."/>
            <person name="Kallscheuer N."/>
            <person name="Luecker S."/>
            <person name="Lage O.M."/>
            <person name="Pohl T."/>
            <person name="Merkel B.J."/>
            <person name="Hornburger P."/>
            <person name="Mueller R.-W."/>
            <person name="Bruemmer F."/>
            <person name="Labrenz M."/>
            <person name="Spormann A.M."/>
            <person name="Op den Camp H."/>
            <person name="Overmann J."/>
            <person name="Amann R."/>
            <person name="Jetten M.S.M."/>
            <person name="Mascher T."/>
            <person name="Medema M.H."/>
            <person name="Devos D.P."/>
            <person name="Kaster A.-K."/>
            <person name="Ovreas L."/>
            <person name="Rohde M."/>
            <person name="Galperin M.Y."/>
            <person name="Jogler C."/>
        </authorList>
    </citation>
    <scope>NUCLEOTIDE SEQUENCE [LARGE SCALE GENOMIC DNA]</scope>
    <source>
        <strain evidence="2 3">HG15A2</strain>
    </source>
</reference>
<keyword evidence="1" id="KW-0732">Signal</keyword>
<dbReference type="KEGG" id="amob:HG15A2_39340"/>
<name>A0A517N0D0_9BACT</name>
<dbReference type="EMBL" id="CP036263">
    <property type="protein sequence ID" value="QDT00595.1"/>
    <property type="molecule type" value="Genomic_DNA"/>
</dbReference>
<accession>A0A517N0D0</accession>
<protein>
    <submittedName>
        <fullName evidence="2">Uncharacterized protein</fullName>
    </submittedName>
</protein>
<sequence length="212" mass="24064" precursor="true">MTRLTLSRVVCLFLGQLVFHCLSAEVSLAAESSATASVRRYNPINRAFVAVESEEIKPGKIYNHFSQSRGRYVWAFAKRGGGFSYPLGTGSTELPSRFDLVTTTQETNELLGRNAGSWLEESRREGVKIYVRLDENGDWQIVRGRTIRSHFDLDSGRRWEWHGSRRVAVMHIGGYQWTTNGDRYVASDPWHGSMPQYDGSCNCNPIATMHQR</sequence>
<dbReference type="AlphaFoldDB" id="A0A517N0D0"/>
<proteinExistence type="predicted"/>
<organism evidence="2 3">
    <name type="scientific">Adhaeretor mobilis</name>
    <dbReference type="NCBI Taxonomy" id="1930276"/>
    <lineage>
        <taxon>Bacteria</taxon>
        <taxon>Pseudomonadati</taxon>
        <taxon>Planctomycetota</taxon>
        <taxon>Planctomycetia</taxon>
        <taxon>Pirellulales</taxon>
        <taxon>Lacipirellulaceae</taxon>
        <taxon>Adhaeretor</taxon>
    </lineage>
</organism>
<dbReference type="OrthoDB" id="265067at2"/>
<feature type="signal peptide" evidence="1">
    <location>
        <begin position="1"/>
        <end position="29"/>
    </location>
</feature>
<evidence type="ECO:0000256" key="1">
    <source>
        <dbReference type="SAM" id="SignalP"/>
    </source>
</evidence>
<keyword evidence="3" id="KW-1185">Reference proteome</keyword>
<gene>
    <name evidence="2" type="ORF">HG15A2_39340</name>
</gene>
<feature type="chain" id="PRO_5022119353" evidence="1">
    <location>
        <begin position="30"/>
        <end position="212"/>
    </location>
</feature>
<dbReference type="Proteomes" id="UP000319852">
    <property type="component" value="Chromosome"/>
</dbReference>
<evidence type="ECO:0000313" key="3">
    <source>
        <dbReference type="Proteomes" id="UP000319852"/>
    </source>
</evidence>
<evidence type="ECO:0000313" key="2">
    <source>
        <dbReference type="EMBL" id="QDT00595.1"/>
    </source>
</evidence>